<reference evidence="2" key="1">
    <citation type="journal article" date="2019" name="Int. J. Syst. Evol. Microbiol.">
        <title>The Global Catalogue of Microorganisms (GCM) 10K type strain sequencing project: providing services to taxonomists for standard genome sequencing and annotation.</title>
        <authorList>
            <consortium name="The Broad Institute Genomics Platform"/>
            <consortium name="The Broad Institute Genome Sequencing Center for Infectious Disease"/>
            <person name="Wu L."/>
            <person name="Ma J."/>
        </authorList>
    </citation>
    <scope>NUCLEOTIDE SEQUENCE [LARGE SCALE GENOMIC DNA]</scope>
    <source>
        <strain evidence="2">CCUG 61948</strain>
    </source>
</reference>
<dbReference type="EMBL" id="JBHTHY010000011">
    <property type="protein sequence ID" value="MFD0798385.1"/>
    <property type="molecule type" value="Genomic_DNA"/>
</dbReference>
<evidence type="ECO:0000313" key="1">
    <source>
        <dbReference type="EMBL" id="MFD0798385.1"/>
    </source>
</evidence>
<accession>A0ABW3B5P0</accession>
<protein>
    <submittedName>
        <fullName evidence="1">Uncharacterized protein</fullName>
    </submittedName>
</protein>
<organism evidence="1 2">
    <name type="scientific">Maribacter chungangensis</name>
    <dbReference type="NCBI Taxonomy" id="1069117"/>
    <lineage>
        <taxon>Bacteria</taxon>
        <taxon>Pseudomonadati</taxon>
        <taxon>Bacteroidota</taxon>
        <taxon>Flavobacteriia</taxon>
        <taxon>Flavobacteriales</taxon>
        <taxon>Flavobacteriaceae</taxon>
        <taxon>Maribacter</taxon>
    </lineage>
</organism>
<dbReference type="Proteomes" id="UP001597012">
    <property type="component" value="Unassembled WGS sequence"/>
</dbReference>
<gene>
    <name evidence="1" type="ORF">ACFQZJ_13010</name>
</gene>
<evidence type="ECO:0000313" key="2">
    <source>
        <dbReference type="Proteomes" id="UP001597012"/>
    </source>
</evidence>
<comment type="caution">
    <text evidence="1">The sequence shown here is derived from an EMBL/GenBank/DDBJ whole genome shotgun (WGS) entry which is preliminary data.</text>
</comment>
<sequence>MRALPAFICIPDTSGLTQFMSDANFKLSSEFIPALPNNFTYPNETGLNVSEIKGDAVLFF</sequence>
<proteinExistence type="predicted"/>
<dbReference type="RefSeq" id="WP_379935104.1">
    <property type="nucleotide sequence ID" value="NZ_JBHTHY010000011.1"/>
</dbReference>
<keyword evidence="2" id="KW-1185">Reference proteome</keyword>
<name>A0ABW3B5P0_9FLAO</name>